<organism evidence="1">
    <name type="scientific">Citrobacter koseri</name>
    <name type="common">Citrobacter diversus</name>
    <dbReference type="NCBI Taxonomy" id="545"/>
    <lineage>
        <taxon>Bacteria</taxon>
        <taxon>Pseudomonadati</taxon>
        <taxon>Pseudomonadota</taxon>
        <taxon>Gammaproteobacteria</taxon>
        <taxon>Enterobacterales</taxon>
        <taxon>Enterobacteriaceae</taxon>
        <taxon>Citrobacter</taxon>
    </lineage>
</organism>
<evidence type="ECO:0000313" key="1">
    <source>
        <dbReference type="EMBL" id="CDZ86676.1"/>
    </source>
</evidence>
<gene>
    <name evidence="1" type="ORF">BN1086_04928</name>
</gene>
<reference evidence="1" key="1">
    <citation type="submission" date="2014-06" db="EMBL/GenBank/DDBJ databases">
        <authorList>
            <person name="Urmite Genomes Urmite Genomes"/>
        </authorList>
    </citation>
    <scope>NUCLEOTIDE SEQUENCE</scope>
</reference>
<sequence>MLFNSSETPFIYLDEMIVQGIFWMRITIHNNVIYD</sequence>
<accession>A0A078LNG3</accession>
<proteinExistence type="predicted"/>
<protein>
    <submittedName>
        <fullName evidence="1">Uncharacterized protein</fullName>
    </submittedName>
</protein>
<dbReference type="EMBL" id="LK931337">
    <property type="protein sequence ID" value="CDZ86676.1"/>
    <property type="molecule type" value="Genomic_DNA"/>
</dbReference>
<dbReference type="AlphaFoldDB" id="A0A078LNG3"/>
<name>A0A078LNG3_CITKO</name>